<dbReference type="InterPro" id="IPR000182">
    <property type="entry name" value="GNAT_dom"/>
</dbReference>
<dbReference type="CDD" id="cd04301">
    <property type="entry name" value="NAT_SF"/>
    <property type="match status" value="1"/>
</dbReference>
<gene>
    <name evidence="2" type="ORF">XBP1_2830008</name>
</gene>
<evidence type="ECO:0000313" key="3">
    <source>
        <dbReference type="Proteomes" id="UP000028511"/>
    </source>
</evidence>
<dbReference type="HOGENOM" id="CLU_013985_21_3_6"/>
<dbReference type="Gene3D" id="3.40.630.30">
    <property type="match status" value="1"/>
</dbReference>
<accession>A0A077NGF3</accession>
<dbReference type="InterPro" id="IPR016181">
    <property type="entry name" value="Acyl_CoA_acyltransferase"/>
</dbReference>
<dbReference type="RefSeq" id="WP_038218376.1">
    <property type="nucleotide sequence ID" value="NZ_CAWLWN010000239.1"/>
</dbReference>
<reference evidence="2" key="1">
    <citation type="submission" date="2013-07" db="EMBL/GenBank/DDBJ databases">
        <title>Sub-species coevolution in mutualistic symbiosis.</title>
        <authorList>
            <person name="Murfin K."/>
            <person name="Klassen J."/>
            <person name="Lee M."/>
            <person name="Forst S."/>
            <person name="Stock P."/>
            <person name="Goodrich-Blair H."/>
        </authorList>
    </citation>
    <scope>NUCLEOTIDE SEQUENCE [LARGE SCALE GENOMIC DNA]</scope>
    <source>
        <strain evidence="2">Puntauvense</strain>
    </source>
</reference>
<comment type="caution">
    <text evidence="2">The sequence shown here is derived from an EMBL/GenBank/DDBJ whole genome shotgun (WGS) entry which is preliminary data.</text>
</comment>
<dbReference type="AlphaFoldDB" id="A0A077NGF3"/>
<proteinExistence type="predicted"/>
<name>A0A077NGF3_XENBV</name>
<feature type="domain" description="N-acetyltransferase" evidence="1">
    <location>
        <begin position="1"/>
        <end position="142"/>
    </location>
</feature>
<dbReference type="Pfam" id="PF00583">
    <property type="entry name" value="Acetyltransf_1"/>
    <property type="match status" value="1"/>
</dbReference>
<dbReference type="SUPFAM" id="SSF55729">
    <property type="entry name" value="Acyl-CoA N-acyltransferases (Nat)"/>
    <property type="match status" value="1"/>
</dbReference>
<protein>
    <recommendedName>
        <fullName evidence="1">N-acetyltransferase domain-containing protein</fullName>
    </recommendedName>
</protein>
<dbReference type="EMBL" id="CBSW010000205">
    <property type="protein sequence ID" value="CDG97849.1"/>
    <property type="molecule type" value="Genomic_DNA"/>
</dbReference>
<sequence>MEITVFCPEHIEVLRILYLESRKVTFTWLNTDNYQLTDFDKDTEGEMIYIAVENGKVLGFISVWAQNHFIHHLYVSTESHRSGIGTQLLDFVKSKYPHQLSLKCLVKNHKAVNFYEFNGFIKKAKSSDELAGNYYLMVFSDQIRKKNQNIHS</sequence>
<evidence type="ECO:0000313" key="2">
    <source>
        <dbReference type="EMBL" id="CDG97849.1"/>
    </source>
</evidence>
<dbReference type="GO" id="GO:0016747">
    <property type="term" value="F:acyltransferase activity, transferring groups other than amino-acyl groups"/>
    <property type="evidence" value="ECO:0007669"/>
    <property type="project" value="InterPro"/>
</dbReference>
<organism evidence="2 3">
    <name type="scientific">Xenorhabdus bovienii str. puntauvense</name>
    <dbReference type="NCBI Taxonomy" id="1398201"/>
    <lineage>
        <taxon>Bacteria</taxon>
        <taxon>Pseudomonadati</taxon>
        <taxon>Pseudomonadota</taxon>
        <taxon>Gammaproteobacteria</taxon>
        <taxon>Enterobacterales</taxon>
        <taxon>Morganellaceae</taxon>
        <taxon>Xenorhabdus</taxon>
    </lineage>
</organism>
<dbReference type="Proteomes" id="UP000028511">
    <property type="component" value="Unassembled WGS sequence"/>
</dbReference>
<evidence type="ECO:0000259" key="1">
    <source>
        <dbReference type="PROSITE" id="PS51186"/>
    </source>
</evidence>
<dbReference type="PROSITE" id="PS51186">
    <property type="entry name" value="GNAT"/>
    <property type="match status" value="1"/>
</dbReference>